<evidence type="ECO:0000313" key="3">
    <source>
        <dbReference type="EMBL" id="CAI2386420.1"/>
    </source>
</evidence>
<dbReference type="EMBL" id="CAMPGE010028928">
    <property type="protein sequence ID" value="CAI2386420.1"/>
    <property type="molecule type" value="Genomic_DNA"/>
</dbReference>
<dbReference type="PANTHER" id="PTHR47691:SF3">
    <property type="entry name" value="HTH-TYPE TRANSCRIPTIONAL REGULATOR RV0890C-RELATED"/>
    <property type="match status" value="1"/>
</dbReference>
<feature type="compositionally biased region" description="Basic residues" evidence="1">
    <location>
        <begin position="1"/>
        <end position="16"/>
    </location>
</feature>
<accession>A0AAD2DBB1</accession>
<evidence type="ECO:0000259" key="2">
    <source>
        <dbReference type="SMART" id="SM00382"/>
    </source>
</evidence>
<dbReference type="Gene3D" id="3.40.50.300">
    <property type="entry name" value="P-loop containing nucleotide triphosphate hydrolases"/>
    <property type="match status" value="1"/>
</dbReference>
<evidence type="ECO:0000256" key="1">
    <source>
        <dbReference type="SAM" id="MobiDB-lite"/>
    </source>
</evidence>
<feature type="domain" description="AAA+ ATPase" evidence="2">
    <location>
        <begin position="740"/>
        <end position="907"/>
    </location>
</feature>
<gene>
    <name evidence="3" type="ORF">ECRASSUSDP1_LOCUS28036</name>
</gene>
<sequence length="1583" mass="181539">MELKKRNKKPIPRKFTKSSSENTANLSNFKGLDSHLLGFNCNGVIESCIREESSDSEKDLSNSPPKSDNKKAPLNRLMTMKNKATSKPATTDKQSLLFAKNAFENSIQEQVGFLRKQIAIGLVNKLKSQGVKSKISNAEVRKDSPFTITSEENKGDQIISKPTARFGDTLLQKIDEESEQQVQELEKVENKVPEKTSILNPNFLKKLISTAPSSNDKKSEELLSTSGINIEAVPKDHVIHDVSDFLKVFGLQNKCETDQFVEVVHPQTGFKIKILKDLVQKISLLKQEESDKVAPVKTSCLKDFPEPSQKPLKMNTAPSDQQAPQKEHAKVSNVMDFLDDMSIDDSFSDEEDEADNPSPEMKFEDGTDSEDPKNLFTKSCPINISTHSNMQRSISKDTKKDRAALAPSKMKIKRMQTAKIVDHKYTANEQIESLKNELMFSNNQIEKLKKVKQVSSAETDFNCHLAFMFASPLVRKLSKNVGTIMQLDYKNEISLIEKVFKNFDKELKYKTEVATINNFRSMIADPPFALHFTGHGVKNDKASLGSDYNLYKEKGDILLLEDENCMADYLFEKDLTDLIGIMKQSKDNISDNYEVVFVSSCHSEAPGKIFQNFGAHHVICIQKEDTVLDKASLRFSKVFYETLFMKKYSVCDAFNIAKGDIKSLFSSFEASKYLLFVNDRFPIPNTKNKFEHKCFPVLNLKPGKMTNLTKTPIFNQIPSMIENFSGRQEDMCTILDKINNNRLVNILGPPGIGKTAIACMICNNIHDRHRMEDGIIYLPLRGVHSISTLTTNLLNIIEECIDDEKEDERIYSKQLSINSNTSNDEEDIDPDGKAKSKIIAKCLKDKEVLIIFDGCEYLLDEDPSKFKKALNNLLFKCPDVKILSTSRKSIGTVRHFTECSMNLGPLEPQYSIRLLIDSVSRKIETSEIQELLKYKPSGKQQMNEYLSHFNSSDMTLTNHPLIKMLGGHPQAISLTAPWLEHITMTELFEKLMDTNMLDFLENEGQQSYASLRTSIDFLIQRTKKNNIKALELFQFIGLFPEGIKQVELAALWGDKGWQNLKFDLLSSSMVTYKNNRSMLILLPIMTTRARELLDKNPKKKAKFHQKCCQFYKDFLSKFLEKINNREHKESDLIENERNIWACIYRAVNKKAPTDDYDEAVDESERRNSDLFPIKRVQTIKLDLNEEYESDDSEEKKNTKTPAAFLNAVQFEESDHWDSDSEEEKDRYHTYEKRKRQKQVSLTRRNNVDEEYNIDPCPKKRARRTSLTNKVKPVLKTPRNTCKNSKDLHKKKLRAEEAMVVYYISICIRLCKLSDARKAITEYLAKPNISALAKAQIYQFQAFLSMMHSKISLKELENSFIKAIEEYKNINCGKGIAICNLGILVSSYFHIETKKHEDPEYPIKLSNRILKIKEAFEDYDFKLGVETSENFIQYTTDQYKVEETKKNVGYSRLVTFKESQKTTLFFNGKSLQDVLLNEDSSKILTLVIEKNVKPKNKLRNTYSHLESVYHFLNNKHAPKKKKMSKVASLLKLNIESLQMKEYNFKMKTMVDCKKKNEVKLLANRPKSLIKSTKVSFQREGIEHD</sequence>
<dbReference type="Proteomes" id="UP001295684">
    <property type="component" value="Unassembled WGS sequence"/>
</dbReference>
<keyword evidence="4" id="KW-1185">Reference proteome</keyword>
<dbReference type="SMART" id="SM00382">
    <property type="entry name" value="AAA"/>
    <property type="match status" value="1"/>
</dbReference>
<dbReference type="InterPro" id="IPR027417">
    <property type="entry name" value="P-loop_NTPase"/>
</dbReference>
<feature type="region of interest" description="Disordered" evidence="1">
    <location>
        <begin position="52"/>
        <end position="75"/>
    </location>
</feature>
<dbReference type="InterPro" id="IPR003593">
    <property type="entry name" value="AAA+_ATPase"/>
</dbReference>
<reference evidence="3" key="1">
    <citation type="submission" date="2023-07" db="EMBL/GenBank/DDBJ databases">
        <authorList>
            <consortium name="AG Swart"/>
            <person name="Singh M."/>
            <person name="Singh A."/>
            <person name="Seah K."/>
            <person name="Emmerich C."/>
        </authorList>
    </citation>
    <scope>NUCLEOTIDE SEQUENCE</scope>
    <source>
        <strain evidence="3">DP1</strain>
    </source>
</reference>
<feature type="region of interest" description="Disordered" evidence="1">
    <location>
        <begin position="1"/>
        <end position="24"/>
    </location>
</feature>
<comment type="caution">
    <text evidence="3">The sequence shown here is derived from an EMBL/GenBank/DDBJ whole genome shotgun (WGS) entry which is preliminary data.</text>
</comment>
<protein>
    <recommendedName>
        <fullName evidence="2">AAA+ ATPase domain-containing protein</fullName>
    </recommendedName>
</protein>
<organism evidence="3 4">
    <name type="scientific">Euplotes crassus</name>
    <dbReference type="NCBI Taxonomy" id="5936"/>
    <lineage>
        <taxon>Eukaryota</taxon>
        <taxon>Sar</taxon>
        <taxon>Alveolata</taxon>
        <taxon>Ciliophora</taxon>
        <taxon>Intramacronucleata</taxon>
        <taxon>Spirotrichea</taxon>
        <taxon>Hypotrichia</taxon>
        <taxon>Euplotida</taxon>
        <taxon>Euplotidae</taxon>
        <taxon>Moneuplotes</taxon>
    </lineage>
</organism>
<proteinExistence type="predicted"/>
<feature type="compositionally biased region" description="Acidic residues" evidence="1">
    <location>
        <begin position="344"/>
        <end position="355"/>
    </location>
</feature>
<name>A0AAD2DBB1_EUPCR</name>
<dbReference type="InterPro" id="IPR007111">
    <property type="entry name" value="NACHT_NTPase"/>
</dbReference>
<feature type="compositionally biased region" description="Basic and acidic residues" evidence="1">
    <location>
        <begin position="361"/>
        <end position="373"/>
    </location>
</feature>
<dbReference type="Pfam" id="PF05729">
    <property type="entry name" value="NACHT"/>
    <property type="match status" value="1"/>
</dbReference>
<feature type="compositionally biased region" description="Basic and acidic residues" evidence="1">
    <location>
        <begin position="1212"/>
        <end position="1230"/>
    </location>
</feature>
<feature type="region of interest" description="Disordered" evidence="1">
    <location>
        <begin position="1212"/>
        <end position="1243"/>
    </location>
</feature>
<feature type="region of interest" description="Disordered" evidence="1">
    <location>
        <begin position="298"/>
        <end position="332"/>
    </location>
</feature>
<dbReference type="SUPFAM" id="SSF52540">
    <property type="entry name" value="P-loop containing nucleoside triphosphate hydrolases"/>
    <property type="match status" value="1"/>
</dbReference>
<dbReference type="PANTHER" id="PTHR47691">
    <property type="entry name" value="REGULATOR-RELATED"/>
    <property type="match status" value="1"/>
</dbReference>
<feature type="region of interest" description="Disordered" evidence="1">
    <location>
        <begin position="344"/>
        <end position="381"/>
    </location>
</feature>
<evidence type="ECO:0000313" key="4">
    <source>
        <dbReference type="Proteomes" id="UP001295684"/>
    </source>
</evidence>